<dbReference type="KEGG" id="rid:RIdsm_03163"/>
<evidence type="ECO:0000313" key="3">
    <source>
        <dbReference type="EMBL" id="KRS17852.1"/>
    </source>
</evidence>
<organism evidence="3 5">
    <name type="scientific">Roseovarius indicus</name>
    <dbReference type="NCBI Taxonomy" id="540747"/>
    <lineage>
        <taxon>Bacteria</taxon>
        <taxon>Pseudomonadati</taxon>
        <taxon>Pseudomonadota</taxon>
        <taxon>Alphaproteobacteria</taxon>
        <taxon>Rhodobacterales</taxon>
        <taxon>Roseobacteraceae</taxon>
        <taxon>Roseovarius</taxon>
    </lineage>
</organism>
<evidence type="ECO:0000256" key="1">
    <source>
        <dbReference type="SAM" id="Coils"/>
    </source>
</evidence>
<sequence>MKHALLTVATGTALALGSATLTTAQTVLSGDHSVDGKLCVGTPCDGAETFDQIDAQKIKGSLVSLRFEDTSGATHPNRDWRLRVNDGGSFADGGLDRFSIEDVDAGTIPFTIVGDAPTNSFFVSNFGNVGLGTSLPVGPLHIVNQGYSQVKLESTGTQSRTWDLYSNGNTFTVRDSTDFKDIFVIGKSAPSHSLTVSQITGNVGVGTQYASAPFEVSRDETYNYFRITAAQALINQSVDITFTGGPLGTGELRYNIVDDDGPEMKLNAEGDMEIDGTLTTGGPTCASGCDAVFDAEFDRLSVTEHAALMWENGHLPAVGPTLPGQPMNVSEKMGAVLNELEHAHIYIEELHAEQAAANARIARLEAALQALTEH</sequence>
<feature type="coiled-coil region" evidence="1">
    <location>
        <begin position="347"/>
        <end position="374"/>
    </location>
</feature>
<evidence type="ECO:0000313" key="6">
    <source>
        <dbReference type="Proteomes" id="UP000325785"/>
    </source>
</evidence>
<feature type="chain" id="PRO_5010437489" description="Peptidase S74 domain-containing protein" evidence="2">
    <location>
        <begin position="25"/>
        <end position="374"/>
    </location>
</feature>
<dbReference type="PATRIC" id="fig|540747.5.peg.4878"/>
<keyword evidence="5" id="KW-1185">Reference proteome</keyword>
<proteinExistence type="predicted"/>
<evidence type="ECO:0000313" key="4">
    <source>
        <dbReference type="EMBL" id="QEW27351.1"/>
    </source>
</evidence>
<dbReference type="EMBL" id="LAXI01000005">
    <property type="protein sequence ID" value="KRS17852.1"/>
    <property type="molecule type" value="Genomic_DNA"/>
</dbReference>
<dbReference type="RefSeq" id="WP_057815756.1">
    <property type="nucleotide sequence ID" value="NZ_CP031598.1"/>
</dbReference>
<dbReference type="STRING" id="540747.SAMN04488031_101183"/>
<dbReference type="Proteomes" id="UP000051401">
    <property type="component" value="Unassembled WGS sequence"/>
</dbReference>
<gene>
    <name evidence="4" type="ORF">RIdsm_03163</name>
    <name evidence="3" type="ORF">XM52_09780</name>
</gene>
<evidence type="ECO:0000256" key="2">
    <source>
        <dbReference type="SAM" id="SignalP"/>
    </source>
</evidence>
<evidence type="ECO:0008006" key="7">
    <source>
        <dbReference type="Google" id="ProtNLM"/>
    </source>
</evidence>
<dbReference type="EMBL" id="CP031598">
    <property type="protein sequence ID" value="QEW27351.1"/>
    <property type="molecule type" value="Genomic_DNA"/>
</dbReference>
<name>A0A0T5P9Z0_9RHOB</name>
<protein>
    <recommendedName>
        <fullName evidence="7">Peptidase S74 domain-containing protein</fullName>
    </recommendedName>
</protein>
<dbReference type="OrthoDB" id="4463518at2"/>
<reference evidence="3 5" key="1">
    <citation type="submission" date="2015-04" db="EMBL/GenBank/DDBJ databases">
        <title>The draft genome sequence of Roseovarius indicus B108T.</title>
        <authorList>
            <person name="Li G."/>
            <person name="Lai Q."/>
            <person name="Shao Z."/>
            <person name="Yan P."/>
        </authorList>
    </citation>
    <scope>NUCLEOTIDE SEQUENCE [LARGE SCALE GENOMIC DNA]</scope>
    <source>
        <strain evidence="3 5">B108</strain>
    </source>
</reference>
<dbReference type="AlphaFoldDB" id="A0A0T5P9Z0"/>
<dbReference type="Proteomes" id="UP000325785">
    <property type="component" value="Chromosome"/>
</dbReference>
<keyword evidence="1" id="KW-0175">Coiled coil</keyword>
<accession>A0A0T5P9Z0</accession>
<keyword evidence="2" id="KW-0732">Signal</keyword>
<evidence type="ECO:0000313" key="5">
    <source>
        <dbReference type="Proteomes" id="UP000051401"/>
    </source>
</evidence>
<reference evidence="4 6" key="2">
    <citation type="submission" date="2018-08" db="EMBL/GenBank/DDBJ databases">
        <title>Genetic Globetrotter - A new plasmid hitch-hiking vast phylogenetic and geographic distances.</title>
        <authorList>
            <person name="Vollmers J."/>
            <person name="Petersen J."/>
        </authorList>
    </citation>
    <scope>NUCLEOTIDE SEQUENCE [LARGE SCALE GENOMIC DNA]</scope>
    <source>
        <strain evidence="4 6">DSM 26383</strain>
    </source>
</reference>
<feature type="signal peptide" evidence="2">
    <location>
        <begin position="1"/>
        <end position="24"/>
    </location>
</feature>